<evidence type="ECO:0000256" key="1">
    <source>
        <dbReference type="SAM" id="Phobius"/>
    </source>
</evidence>
<dbReference type="InterPro" id="IPR009305">
    <property type="entry name" value="Mpo1-like"/>
</dbReference>
<keyword evidence="1" id="KW-1133">Transmembrane helix</keyword>
<dbReference type="EMBL" id="KN882045">
    <property type="protein sequence ID" value="KIY45900.1"/>
    <property type="molecule type" value="Genomic_DNA"/>
</dbReference>
<keyword evidence="1" id="KW-0472">Membrane</keyword>
<name>A0A0D7A5B8_9AGAR</name>
<proteinExistence type="predicted"/>
<dbReference type="GO" id="GO:0016020">
    <property type="term" value="C:membrane"/>
    <property type="evidence" value="ECO:0007669"/>
    <property type="project" value="GOC"/>
</dbReference>
<keyword evidence="3" id="KW-1185">Reference proteome</keyword>
<gene>
    <name evidence="2" type="ORF">FISHEDRAFT_66689</name>
</gene>
<dbReference type="PANTHER" id="PTHR28026">
    <property type="entry name" value="DUF962 DOMAIN PROTEIN (AFU_ORTHOLOGUE AFUA_8G05310)"/>
    <property type="match status" value="1"/>
</dbReference>
<reference evidence="2 3" key="1">
    <citation type="journal article" date="2015" name="Fungal Genet. Biol.">
        <title>Evolution of novel wood decay mechanisms in Agaricales revealed by the genome sequences of Fistulina hepatica and Cylindrobasidium torrendii.</title>
        <authorList>
            <person name="Floudas D."/>
            <person name="Held B.W."/>
            <person name="Riley R."/>
            <person name="Nagy L.G."/>
            <person name="Koehler G."/>
            <person name="Ransdell A.S."/>
            <person name="Younus H."/>
            <person name="Chow J."/>
            <person name="Chiniquy J."/>
            <person name="Lipzen A."/>
            <person name="Tritt A."/>
            <person name="Sun H."/>
            <person name="Haridas S."/>
            <person name="LaButti K."/>
            <person name="Ohm R.A."/>
            <person name="Kues U."/>
            <person name="Blanchette R.A."/>
            <person name="Grigoriev I.V."/>
            <person name="Minto R.E."/>
            <person name="Hibbett D.S."/>
        </authorList>
    </citation>
    <scope>NUCLEOTIDE SEQUENCE [LARGE SCALE GENOMIC DNA]</scope>
    <source>
        <strain evidence="2 3">ATCC 64428</strain>
    </source>
</reference>
<keyword evidence="1" id="KW-0812">Transmembrane</keyword>
<feature type="transmembrane region" description="Helical" evidence="1">
    <location>
        <begin position="63"/>
        <end position="83"/>
    </location>
</feature>
<feature type="transmembrane region" description="Helical" evidence="1">
    <location>
        <begin position="89"/>
        <end position="107"/>
    </location>
</feature>
<evidence type="ECO:0000313" key="3">
    <source>
        <dbReference type="Proteomes" id="UP000054144"/>
    </source>
</evidence>
<dbReference type="OrthoDB" id="2124888at2759"/>
<dbReference type="PANTHER" id="PTHR28026:SF9">
    <property type="entry name" value="2-HYDROXY-PALMITIC ACID DIOXYGENASE MPO1"/>
    <property type="match status" value="1"/>
</dbReference>
<dbReference type="Pfam" id="PF06127">
    <property type="entry name" value="Mpo1-like"/>
    <property type="match status" value="1"/>
</dbReference>
<feature type="transmembrane region" description="Helical" evidence="1">
    <location>
        <begin position="25"/>
        <end position="42"/>
    </location>
</feature>
<organism evidence="2 3">
    <name type="scientific">Fistulina hepatica ATCC 64428</name>
    <dbReference type="NCBI Taxonomy" id="1128425"/>
    <lineage>
        <taxon>Eukaryota</taxon>
        <taxon>Fungi</taxon>
        <taxon>Dikarya</taxon>
        <taxon>Basidiomycota</taxon>
        <taxon>Agaricomycotina</taxon>
        <taxon>Agaricomycetes</taxon>
        <taxon>Agaricomycetidae</taxon>
        <taxon>Agaricales</taxon>
        <taxon>Fistulinaceae</taxon>
        <taxon>Fistulina</taxon>
    </lineage>
</organism>
<feature type="transmembrane region" description="Helical" evidence="1">
    <location>
        <begin position="147"/>
        <end position="168"/>
    </location>
</feature>
<evidence type="ECO:0000313" key="2">
    <source>
        <dbReference type="EMBL" id="KIY45900.1"/>
    </source>
</evidence>
<sequence>MPSDLLNIDKQLAFYGAYHSNKVNVLIHMVFVPVLVWTWQVMSSSFPVPSFIPGFRYEINDYMTFDLNIAAIYTGLYLVYYFMLDPVSALLYLPQIFVSLTTAIAYCQSAHDHAKMATYMHLVSWLFQFAGHAFAEKRSPALLDNFIGAVVLAPFFVHLELLFLLFGYRKDLQKRVHNLMGVEIAKFRRGKAEKARAKEE</sequence>
<dbReference type="AlphaFoldDB" id="A0A0D7A5B8"/>
<accession>A0A0D7A5B8</accession>
<protein>
    <submittedName>
        <fullName evidence="2">DUF962-domain-containing protein</fullName>
    </submittedName>
</protein>
<dbReference type="GO" id="GO:0046521">
    <property type="term" value="P:sphingoid catabolic process"/>
    <property type="evidence" value="ECO:0007669"/>
    <property type="project" value="TreeGrafter"/>
</dbReference>
<dbReference type="GO" id="GO:0005783">
    <property type="term" value="C:endoplasmic reticulum"/>
    <property type="evidence" value="ECO:0007669"/>
    <property type="project" value="TreeGrafter"/>
</dbReference>
<dbReference type="Proteomes" id="UP000054144">
    <property type="component" value="Unassembled WGS sequence"/>
</dbReference>